<dbReference type="NCBIfam" id="NF042935">
    <property type="entry name" value="SCO6880_fam"/>
    <property type="match status" value="1"/>
</dbReference>
<dbReference type="EMBL" id="PSVT01000061">
    <property type="protein sequence ID" value="PPH71219.1"/>
    <property type="molecule type" value="Genomic_DNA"/>
</dbReference>
<dbReference type="InterPro" id="IPR049978">
    <property type="entry name" value="SCO6880-like"/>
</dbReference>
<proteinExistence type="predicted"/>
<sequence>MIQESVIGGEAGKRRWWGGRVSPQRAILLVVTTVIALIVGNFFGIYGILPGATLIGLAWLATIETDNSTILTRMQRRLFWRRRDHEGSRIYVPFDQEEWDELTTEYAAAKERKDRAKVFVRLRAMRQNADGAIGMSWLQKGFGKPGIAMHHEPNEESYLSVVFSTSGQVRGMQSDQVIDALTSGFEGILSENASGTSLIERIQMVNRIVPGDSTRHAVWFQKHLDPQMRGTRLLASYEELVEGMHRNEPHQRHMIVASWPLSSRFHDRARRRGNDLTGWRRLMAVEIERFRGQLVSAGFGDVKIMTARGVAAALRHMQNPDFALDRVADADPESMWLPSLDEWSYTAYVGAPYGPEKELTTWMTRTATVRSKALETSMRNAFWSLPLLTGVSVQVVRTVSFHIELVPQQEALDLARADVTNDISEQLGDERSGKLVDETTETALQAAKRRRADLVPGARYQGANWVGYITIASRNLDDLGDAIEAITDAASKTGIRKLEWSDTAHSIANCYTMPLGRGIKPRTRGAAARLEGAVAGKKAKEAFL</sequence>
<evidence type="ECO:0008006" key="4">
    <source>
        <dbReference type="Google" id="ProtNLM"/>
    </source>
</evidence>
<evidence type="ECO:0000313" key="3">
    <source>
        <dbReference type="Proteomes" id="UP000239698"/>
    </source>
</evidence>
<keyword evidence="1" id="KW-0472">Membrane</keyword>
<evidence type="ECO:0000256" key="1">
    <source>
        <dbReference type="SAM" id="Phobius"/>
    </source>
</evidence>
<keyword evidence="1" id="KW-1133">Transmembrane helix</keyword>
<protein>
    <recommendedName>
        <fullName evidence="4">PrgI family protein</fullName>
    </recommendedName>
</protein>
<keyword evidence="3" id="KW-1185">Reference proteome</keyword>
<gene>
    <name evidence="2" type="ORF">C5C40_15370</name>
</gene>
<keyword evidence="1" id="KW-0812">Transmembrane</keyword>
<name>A0ABX5AAY3_RATRA</name>
<accession>A0ABX5AAY3</accession>
<organism evidence="2 3">
    <name type="scientific">Rathayibacter rathayi</name>
    <name type="common">Corynebacterium rathayi</name>
    <dbReference type="NCBI Taxonomy" id="33887"/>
    <lineage>
        <taxon>Bacteria</taxon>
        <taxon>Bacillati</taxon>
        <taxon>Actinomycetota</taxon>
        <taxon>Actinomycetes</taxon>
        <taxon>Micrococcales</taxon>
        <taxon>Microbacteriaceae</taxon>
        <taxon>Rathayibacter</taxon>
    </lineage>
</organism>
<dbReference type="Proteomes" id="UP000239698">
    <property type="component" value="Unassembled WGS sequence"/>
</dbReference>
<dbReference type="RefSeq" id="WP_097167980.1">
    <property type="nucleotide sequence ID" value="NZ_PSUD01000056.1"/>
</dbReference>
<evidence type="ECO:0000313" key="2">
    <source>
        <dbReference type="EMBL" id="PPH71219.1"/>
    </source>
</evidence>
<reference evidence="2 3" key="1">
    <citation type="submission" date="2018-02" db="EMBL/GenBank/DDBJ databases">
        <title>Bacteriophage NCPPB3778 and a type I-E CRISPR drive the evolution of the US Biological Select Agent, Rathayibacter toxicus.</title>
        <authorList>
            <person name="Davis E.W.II."/>
            <person name="Tabima J.F."/>
            <person name="Weisberg A.J."/>
            <person name="Lopes L.D."/>
            <person name="Wiseman M.S."/>
            <person name="Wiseman M.S."/>
            <person name="Pupko T."/>
            <person name="Belcher M.S."/>
            <person name="Sechler A.J."/>
            <person name="Tancos M.A."/>
            <person name="Schroeder B.K."/>
            <person name="Murray T.D."/>
            <person name="Luster D.G."/>
            <person name="Schneider W.L."/>
            <person name="Rogers E."/>
            <person name="Andreote F.D."/>
            <person name="Grunwald N.J."/>
            <person name="Putnam M.L."/>
            <person name="Chang J.H."/>
        </authorList>
    </citation>
    <scope>NUCLEOTIDE SEQUENCE [LARGE SCALE GENOMIC DNA]</scope>
    <source>
        <strain evidence="2 3">AY1D6</strain>
    </source>
</reference>
<feature type="transmembrane region" description="Helical" evidence="1">
    <location>
        <begin position="26"/>
        <end position="49"/>
    </location>
</feature>
<comment type="caution">
    <text evidence="2">The sequence shown here is derived from an EMBL/GenBank/DDBJ whole genome shotgun (WGS) entry which is preliminary data.</text>
</comment>